<name>A0A495W2W3_9PSEU</name>
<dbReference type="EMBL" id="RBXO01000001">
    <property type="protein sequence ID" value="RKT55694.1"/>
    <property type="molecule type" value="Genomic_DNA"/>
</dbReference>
<protein>
    <submittedName>
        <fullName evidence="1">Uncharacterized protein</fullName>
    </submittedName>
</protein>
<organism evidence="1 2">
    <name type="scientific">Saccharothrix australiensis</name>
    <dbReference type="NCBI Taxonomy" id="2072"/>
    <lineage>
        <taxon>Bacteria</taxon>
        <taxon>Bacillati</taxon>
        <taxon>Actinomycetota</taxon>
        <taxon>Actinomycetes</taxon>
        <taxon>Pseudonocardiales</taxon>
        <taxon>Pseudonocardiaceae</taxon>
        <taxon>Saccharothrix</taxon>
    </lineage>
</organism>
<reference evidence="1 2" key="1">
    <citation type="submission" date="2018-10" db="EMBL/GenBank/DDBJ databases">
        <title>Sequencing the genomes of 1000 actinobacteria strains.</title>
        <authorList>
            <person name="Klenk H.-P."/>
        </authorList>
    </citation>
    <scope>NUCLEOTIDE SEQUENCE [LARGE SCALE GENOMIC DNA]</scope>
    <source>
        <strain evidence="1 2">DSM 43800</strain>
    </source>
</reference>
<accession>A0A495W2W3</accession>
<gene>
    <name evidence="1" type="ORF">C8E97_4379</name>
</gene>
<comment type="caution">
    <text evidence="1">The sequence shown here is derived from an EMBL/GenBank/DDBJ whole genome shotgun (WGS) entry which is preliminary data.</text>
</comment>
<evidence type="ECO:0000313" key="1">
    <source>
        <dbReference type="EMBL" id="RKT55694.1"/>
    </source>
</evidence>
<evidence type="ECO:0000313" key="2">
    <source>
        <dbReference type="Proteomes" id="UP000282084"/>
    </source>
</evidence>
<proteinExistence type="predicted"/>
<dbReference type="RefSeq" id="WP_121007362.1">
    <property type="nucleotide sequence ID" value="NZ_RBXO01000001.1"/>
</dbReference>
<dbReference type="AlphaFoldDB" id="A0A495W2W3"/>
<keyword evidence="2" id="KW-1185">Reference proteome</keyword>
<dbReference type="Proteomes" id="UP000282084">
    <property type="component" value="Unassembled WGS sequence"/>
</dbReference>
<sequence length="175" mass="18147">MCGACGAPTTSWTERISPLGPGAARRRARALTTALELAGTPPHRVRVVPWHGGGLSLRTPTGLHYAPSLVLAARWLGARFGPLVPAAGDDPTTRAPLPEHREADGVAVWCALVAACGRGPVVLTLPGLRVRLADEVLVAPRHEAEAGDSALHAPAGAHRLLAHLRAVAPPCRDPG</sequence>